<feature type="transmembrane region" description="Helical" evidence="7">
    <location>
        <begin position="318"/>
        <end position="338"/>
    </location>
</feature>
<evidence type="ECO:0000256" key="1">
    <source>
        <dbReference type="ARBA" id="ARBA00004651"/>
    </source>
</evidence>
<keyword evidence="4 7" id="KW-0812">Transmembrane</keyword>
<evidence type="ECO:0000313" key="10">
    <source>
        <dbReference type="Proteomes" id="UP000657421"/>
    </source>
</evidence>
<dbReference type="Gene3D" id="1.20.81.30">
    <property type="entry name" value="Type II secretion system (T2SS), domain F"/>
    <property type="match status" value="2"/>
</dbReference>
<comment type="caution">
    <text evidence="9">The sequence shown here is derived from an EMBL/GenBank/DDBJ whole genome shotgun (WGS) entry which is preliminary data.</text>
</comment>
<evidence type="ECO:0000256" key="3">
    <source>
        <dbReference type="ARBA" id="ARBA00022475"/>
    </source>
</evidence>
<feature type="domain" description="Type II secretion system protein GspF" evidence="8">
    <location>
        <begin position="218"/>
        <end position="336"/>
    </location>
</feature>
<evidence type="ECO:0000256" key="7">
    <source>
        <dbReference type="SAM" id="Phobius"/>
    </source>
</evidence>
<dbReference type="Proteomes" id="UP000657421">
    <property type="component" value="Unassembled WGS sequence"/>
</dbReference>
<gene>
    <name evidence="9" type="ORF">H8716_06720</name>
</gene>
<feature type="transmembrane region" description="Helical" evidence="7">
    <location>
        <begin position="110"/>
        <end position="130"/>
    </location>
</feature>
<feature type="domain" description="Type II secretion system protein GspF" evidence="8">
    <location>
        <begin position="12"/>
        <end position="134"/>
    </location>
</feature>
<dbReference type="Pfam" id="PF00482">
    <property type="entry name" value="T2SSF"/>
    <property type="match status" value="2"/>
</dbReference>
<evidence type="ECO:0000256" key="5">
    <source>
        <dbReference type="ARBA" id="ARBA00022989"/>
    </source>
</evidence>
<protein>
    <submittedName>
        <fullName evidence="9">Type II secretion system F family protein</fullName>
    </submittedName>
</protein>
<evidence type="ECO:0000313" key="9">
    <source>
        <dbReference type="EMBL" id="MBC8572779.1"/>
    </source>
</evidence>
<name>A0ABR7N8Q2_9FIRM</name>
<keyword evidence="3" id="KW-1003">Cell membrane</keyword>
<comment type="similarity">
    <text evidence="2">Belongs to the GSP F family.</text>
</comment>
<dbReference type="InterPro" id="IPR042094">
    <property type="entry name" value="T2SS_GspF_sf"/>
</dbReference>
<evidence type="ECO:0000256" key="6">
    <source>
        <dbReference type="ARBA" id="ARBA00023136"/>
    </source>
</evidence>
<evidence type="ECO:0000256" key="4">
    <source>
        <dbReference type="ARBA" id="ARBA00022692"/>
    </source>
</evidence>
<feature type="transmembrane region" description="Helical" evidence="7">
    <location>
        <begin position="164"/>
        <end position="184"/>
    </location>
</feature>
<proteinExistence type="inferred from homology"/>
<sequence>MKTLSNEELMSFCSQLSMILHAGISSIEGLAIMKEDLPDGEGKKILETLYEHMEMSGNLAQSMKETEVFPEYVCSMTEIGEQTGRLDEVMDGLALHYEREKDLAESIKSALLYPAVMLGMLTVVILILVVKVMPVFHEVLQQLGGGLTGVSAGILKIGTVLSRYSLAFVLILAALVAVMAYLVLSDKGREAFRGWLERSRLTGKTAEKIACSRVAEGLSLCIFSGLDMDQSLEMTEKLVTHSEMKQRISKCRELMMKGESIDRALTESRIFSGIYGKMVSVGMRTGSVDQVMSKIAGEYEEDVVQNLQQKVSVIEPTLVAVLSVLVGLILISVMLPLMNIMSSLG</sequence>
<keyword evidence="10" id="KW-1185">Reference proteome</keyword>
<dbReference type="RefSeq" id="WP_249307808.1">
    <property type="nucleotide sequence ID" value="NZ_JACRSZ010000005.1"/>
</dbReference>
<keyword evidence="5 7" id="KW-1133">Transmembrane helix</keyword>
<keyword evidence="6 7" id="KW-0472">Membrane</keyword>
<dbReference type="PANTHER" id="PTHR30012:SF0">
    <property type="entry name" value="TYPE II SECRETION SYSTEM PROTEIN F-RELATED"/>
    <property type="match status" value="1"/>
</dbReference>
<evidence type="ECO:0000256" key="2">
    <source>
        <dbReference type="ARBA" id="ARBA00005745"/>
    </source>
</evidence>
<organism evidence="9 10">
    <name type="scientific">Jingyaoa shaoxingensis</name>
    <dbReference type="NCBI Taxonomy" id="2763671"/>
    <lineage>
        <taxon>Bacteria</taxon>
        <taxon>Bacillati</taxon>
        <taxon>Bacillota</taxon>
        <taxon>Clostridia</taxon>
        <taxon>Lachnospirales</taxon>
        <taxon>Lachnospiraceae</taxon>
        <taxon>Jingyaoa</taxon>
    </lineage>
</organism>
<dbReference type="EMBL" id="JACRSZ010000005">
    <property type="protein sequence ID" value="MBC8572779.1"/>
    <property type="molecule type" value="Genomic_DNA"/>
</dbReference>
<dbReference type="InterPro" id="IPR018076">
    <property type="entry name" value="T2SS_GspF_dom"/>
</dbReference>
<accession>A0ABR7N8Q2</accession>
<dbReference type="InterPro" id="IPR003004">
    <property type="entry name" value="GspF/PilC"/>
</dbReference>
<comment type="subcellular location">
    <subcellularLocation>
        <location evidence="1">Cell membrane</location>
        <topology evidence="1">Multi-pass membrane protein</topology>
    </subcellularLocation>
</comment>
<dbReference type="PRINTS" id="PR00812">
    <property type="entry name" value="BCTERIALGSPF"/>
</dbReference>
<evidence type="ECO:0000259" key="8">
    <source>
        <dbReference type="Pfam" id="PF00482"/>
    </source>
</evidence>
<reference evidence="9 10" key="1">
    <citation type="submission" date="2020-08" db="EMBL/GenBank/DDBJ databases">
        <title>Genome public.</title>
        <authorList>
            <person name="Liu C."/>
            <person name="Sun Q."/>
        </authorList>
    </citation>
    <scope>NUCLEOTIDE SEQUENCE [LARGE SCALE GENOMIC DNA]</scope>
    <source>
        <strain evidence="9 10">NSJ-46</strain>
    </source>
</reference>
<dbReference type="PANTHER" id="PTHR30012">
    <property type="entry name" value="GENERAL SECRETION PATHWAY PROTEIN"/>
    <property type="match status" value="1"/>
</dbReference>